<feature type="compositionally biased region" description="Low complexity" evidence="12">
    <location>
        <begin position="384"/>
        <end position="394"/>
    </location>
</feature>
<dbReference type="InterPro" id="IPR032284">
    <property type="entry name" value="RecQ_Zn-bd"/>
</dbReference>
<evidence type="ECO:0000256" key="8">
    <source>
        <dbReference type="ARBA" id="ARBA00023235"/>
    </source>
</evidence>
<feature type="compositionally biased region" description="Gly residues" evidence="12">
    <location>
        <begin position="1576"/>
        <end position="1597"/>
    </location>
</feature>
<keyword evidence="3" id="KW-0547">Nucleotide-binding</keyword>
<feature type="region of interest" description="Disordered" evidence="12">
    <location>
        <begin position="181"/>
        <end position="224"/>
    </location>
</feature>
<keyword evidence="6" id="KW-0067">ATP-binding</keyword>
<comment type="similarity">
    <text evidence="2">Belongs to the helicase family. RecQ subfamily.</text>
</comment>
<keyword evidence="16" id="KW-1185">Reference proteome</keyword>
<evidence type="ECO:0000256" key="4">
    <source>
        <dbReference type="ARBA" id="ARBA00022801"/>
    </source>
</evidence>
<dbReference type="PROSITE" id="PS00690">
    <property type="entry name" value="DEAH_ATP_HELICASE"/>
    <property type="match status" value="1"/>
</dbReference>
<feature type="compositionally biased region" description="Polar residues" evidence="12">
    <location>
        <begin position="1313"/>
        <end position="1323"/>
    </location>
</feature>
<dbReference type="FunFam" id="3.40.50.300:FF:000537">
    <property type="entry name" value="Bloom syndrome RecQ-like helicase"/>
    <property type="match status" value="1"/>
</dbReference>
<dbReference type="InterPro" id="IPR014001">
    <property type="entry name" value="Helicase_ATP-bd"/>
</dbReference>
<dbReference type="PROSITE" id="PS51192">
    <property type="entry name" value="HELICASE_ATP_BIND_1"/>
    <property type="match status" value="1"/>
</dbReference>
<dbReference type="NCBIfam" id="TIGR00614">
    <property type="entry name" value="recQ_fam"/>
    <property type="match status" value="1"/>
</dbReference>
<feature type="compositionally biased region" description="Polar residues" evidence="12">
    <location>
        <begin position="122"/>
        <end position="135"/>
    </location>
</feature>
<evidence type="ECO:0000256" key="10">
    <source>
        <dbReference type="ARBA" id="ARBA00034617"/>
    </source>
</evidence>
<dbReference type="GO" id="GO:0043138">
    <property type="term" value="F:3'-5' DNA helicase activity"/>
    <property type="evidence" value="ECO:0007669"/>
    <property type="project" value="UniProtKB-EC"/>
</dbReference>
<feature type="region of interest" description="Disordered" evidence="12">
    <location>
        <begin position="1518"/>
        <end position="1548"/>
    </location>
</feature>
<feature type="compositionally biased region" description="Polar residues" evidence="12">
    <location>
        <begin position="661"/>
        <end position="679"/>
    </location>
</feature>
<evidence type="ECO:0000256" key="2">
    <source>
        <dbReference type="ARBA" id="ARBA00005446"/>
    </source>
</evidence>
<feature type="region of interest" description="Disordered" evidence="12">
    <location>
        <begin position="1366"/>
        <end position="1410"/>
    </location>
</feature>
<dbReference type="SMART" id="SM00490">
    <property type="entry name" value="HELICc"/>
    <property type="match status" value="1"/>
</dbReference>
<dbReference type="InterPro" id="IPR001650">
    <property type="entry name" value="Helicase_C-like"/>
</dbReference>
<dbReference type="GO" id="GO:0006260">
    <property type="term" value="P:DNA replication"/>
    <property type="evidence" value="ECO:0007669"/>
    <property type="project" value="InterPro"/>
</dbReference>
<keyword evidence="9" id="KW-0539">Nucleus</keyword>
<organism evidence="15 16">
    <name type="scientific">Clonostachys rhizophaga</name>
    <dbReference type="NCBI Taxonomy" id="160324"/>
    <lineage>
        <taxon>Eukaryota</taxon>
        <taxon>Fungi</taxon>
        <taxon>Dikarya</taxon>
        <taxon>Ascomycota</taxon>
        <taxon>Pezizomycotina</taxon>
        <taxon>Sordariomycetes</taxon>
        <taxon>Hypocreomycetidae</taxon>
        <taxon>Hypocreales</taxon>
        <taxon>Bionectriaceae</taxon>
        <taxon>Clonostachys</taxon>
    </lineage>
</organism>
<dbReference type="CDD" id="cd18794">
    <property type="entry name" value="SF2_C_RecQ"/>
    <property type="match status" value="1"/>
</dbReference>
<keyword evidence="7" id="KW-0238">DNA-binding</keyword>
<dbReference type="GO" id="GO:0003677">
    <property type="term" value="F:DNA binding"/>
    <property type="evidence" value="ECO:0007669"/>
    <property type="project" value="UniProtKB-KW"/>
</dbReference>
<protein>
    <recommendedName>
        <fullName evidence="11">DNA 3'-5' helicase</fullName>
        <ecNumber evidence="11">5.6.2.4</ecNumber>
    </recommendedName>
</protein>
<dbReference type="InterPro" id="IPR027417">
    <property type="entry name" value="P-loop_NTPase"/>
</dbReference>
<dbReference type="PROSITE" id="PS51194">
    <property type="entry name" value="HELICASE_CTER"/>
    <property type="match status" value="1"/>
</dbReference>
<accession>A0A9N9VML7</accession>
<comment type="subcellular location">
    <subcellularLocation>
        <location evidence="1">Nucleus</location>
    </subcellularLocation>
</comment>
<keyword evidence="8" id="KW-0413">Isomerase</keyword>
<evidence type="ECO:0000256" key="5">
    <source>
        <dbReference type="ARBA" id="ARBA00022806"/>
    </source>
</evidence>
<dbReference type="Pfam" id="PF00271">
    <property type="entry name" value="Helicase_C"/>
    <property type="match status" value="1"/>
</dbReference>
<feature type="region of interest" description="Disordered" evidence="12">
    <location>
        <begin position="1303"/>
        <end position="1340"/>
    </location>
</feature>
<dbReference type="SUPFAM" id="SSF52540">
    <property type="entry name" value="P-loop containing nucleoside triphosphate hydrolases"/>
    <property type="match status" value="1"/>
</dbReference>
<evidence type="ECO:0000313" key="16">
    <source>
        <dbReference type="Proteomes" id="UP000696573"/>
    </source>
</evidence>
<dbReference type="SMART" id="SM00956">
    <property type="entry name" value="RQC"/>
    <property type="match status" value="1"/>
</dbReference>
<dbReference type="FunFam" id="3.40.50.300:FF:001975">
    <property type="entry name" value="ATP-dependent DNA helicase"/>
    <property type="match status" value="1"/>
</dbReference>
<dbReference type="EMBL" id="CABFNQ020000725">
    <property type="protein sequence ID" value="CAH0026585.1"/>
    <property type="molecule type" value="Genomic_DNA"/>
</dbReference>
<evidence type="ECO:0000259" key="14">
    <source>
        <dbReference type="PROSITE" id="PS51194"/>
    </source>
</evidence>
<dbReference type="PANTHER" id="PTHR13710:SF153">
    <property type="entry name" value="RECQ-LIKE DNA HELICASE BLM"/>
    <property type="match status" value="1"/>
</dbReference>
<evidence type="ECO:0000256" key="1">
    <source>
        <dbReference type="ARBA" id="ARBA00004123"/>
    </source>
</evidence>
<feature type="compositionally biased region" description="Low complexity" evidence="12">
    <location>
        <begin position="1617"/>
        <end position="1642"/>
    </location>
</feature>
<dbReference type="SUPFAM" id="SSF46785">
    <property type="entry name" value="Winged helix' DNA-binding domain"/>
    <property type="match status" value="1"/>
</dbReference>
<dbReference type="InterPro" id="IPR004589">
    <property type="entry name" value="DNA_helicase_ATP-dep_RecQ"/>
</dbReference>
<dbReference type="GO" id="GO:0016787">
    <property type="term" value="F:hydrolase activity"/>
    <property type="evidence" value="ECO:0007669"/>
    <property type="project" value="UniProtKB-KW"/>
</dbReference>
<sequence length="1661" mass="181472">MTRNNLQDQLKWLLRDAALSRPVTLPLPNSDSQGFSSSSSQDPSLVSVNGSQPHTRVSVNETETATNQSQTGPGGALNRAGDAVHYITRETLEDGTMGRLTSSVKSKKPSLISRQDHLLTPTPTTSRIAEQSSRTKPLPAGISSPSRKYECLSTPKPIIAGRTLSPTAAFEFSSINSDDLDYMDLTGDQDPSTGSPPPNEAKTKPTSRTDNKRKSDGISKDDSISDDLLFPDVYELLGTSRKKTHVAAETPSRTRSSQKLLKDDFDEMDLYEFELDDIDIKGNPQQSTDDRAANPAPSSLSHPSSSKKRKTSAEPTQTKAPEIDLEMIIPDSDDECMSPVSRRKSETIPDDSLEYLGENIVGANGEPALPQLEPPADPPRLHFSDASSSSTSSAEPKSNGSIAPTIQEVGSVALSADQKRILFNHLASNPQALAAKSTSVEKLVQQNGQSFMRAVSERAPKEKRNEIRAEKERLLKQKEALKEASTILLSYSKLSEQRGTLADEITEAYADGVDTDEAENRLDTLTDQIQEVEETILKTLIDGGVDVNSFLDFCQVPPMSDQVNGHLDTVPVSQPLTQFTVNMAMNSGLGPAEDLDFDVVHRTQLSQAGGAWSQTGPSGSKPSSESHYNAIDSRKLGQIPTGSFGMGDGFPQGPGDVGFSQGRSTKASTHQMNSRSTQMGRIPPSEGDEFGDFSDDAEILALAQDYETRKSTEIQLPPARRVLSDTSGNAVPTTRSKKSTTKPVKSALPALSIPPELMKHPWSSDVQKMLKDRFRMKGFRQNQLEAINATLAGDDAFVLMPTGGGKSLCYQLPAVIKSGKTRGVTIVISPLLSLMQDQVDHMKALGIQAVAFNSECSAQYKRQIMGAFNERTPEHFVELLYVTPEMVSKSPQFSDALETLYRKQKFARLVIDEAHCVSQWGHDFRPDYKNIGQLRRRFPNVPVMALTATATQNVIVDIKHNLGLRHCQVFSQSFNRPNLTYEVRPKTGNAAATDAIGELILRDYRNVSGIVYTISRKQAEEVAHKLSSEHGIAADYYHAGIEPKEKAEVQTAWQKGEIKVVVATIAFGMGIDKPDVRFVVHHGLPKSLEGYYQETGRAGRDGKPSDCILFYGKGDIRVLKKLISDGEGGVEQKERQMSMLNRVTAFCDNQADCRRTEVLRYFGEDFTPEQCNKSCDNCKAALVFEQKDFSECAVAAINVVQVQRRLTPNQCADILLGKAYPSNEERKSGEWHGVAKGMKKHEVVRVIDKLSAEKAFSESNQVSRYGIAIQYLRIGPTARAFLDGQRRLMLSIQVSNPTRAVKKKATKKAANNEPESQPILSTYVSSPIGRRRPRGRIVDSDDEVELNQTASGYANDGFVVSDDDIEADEEEEPFAPLPKHRPARPPQPARPPVATPRRKAGPPIPIDTPAEDIDEVHHDLIGSFVQEAQSLEERIRNKKELRRPLFSQREFMAMATHWTTSIEKMGRITGIDLAKVSEYGPNILKILARYHVMYREITGATGGASSSSAREDQDIVDLVSSESEQDDRDGEDEEEEEEEEEDSHYFANSARPEVQAFNERLQALPLTGQSSSSRGSRGGTRGGARGGRGARGGGSGGKSWSKKGPRRGSQGSKRRGASTGARKASASASSGPAGASAPSGASKSDRKIVKRSGGGIGLMPI</sequence>
<feature type="region of interest" description="Disordered" evidence="12">
    <location>
        <begin position="122"/>
        <end position="149"/>
    </location>
</feature>
<dbReference type="SMART" id="SM00487">
    <property type="entry name" value="DEXDc"/>
    <property type="match status" value="1"/>
</dbReference>
<dbReference type="OrthoDB" id="10261556at2759"/>
<feature type="region of interest" description="Disordered" evidence="12">
    <location>
        <begin position="280"/>
        <end position="402"/>
    </location>
</feature>
<feature type="compositionally biased region" description="Polar residues" evidence="12">
    <location>
        <begin position="608"/>
        <end position="627"/>
    </location>
</feature>
<feature type="compositionally biased region" description="Gly residues" evidence="12">
    <location>
        <begin position="1652"/>
        <end position="1661"/>
    </location>
</feature>
<evidence type="ECO:0000313" key="15">
    <source>
        <dbReference type="EMBL" id="CAH0026585.1"/>
    </source>
</evidence>
<dbReference type="GO" id="GO:0005737">
    <property type="term" value="C:cytoplasm"/>
    <property type="evidence" value="ECO:0007669"/>
    <property type="project" value="TreeGrafter"/>
</dbReference>
<dbReference type="Proteomes" id="UP000696573">
    <property type="component" value="Unassembled WGS sequence"/>
</dbReference>
<feature type="compositionally biased region" description="Low complexity" evidence="12">
    <location>
        <begin position="293"/>
        <end position="304"/>
    </location>
</feature>
<keyword evidence="4" id="KW-0378">Hydrolase</keyword>
<feature type="domain" description="Helicase C-terminal" evidence="14">
    <location>
        <begin position="999"/>
        <end position="1141"/>
    </location>
</feature>
<evidence type="ECO:0000259" key="13">
    <source>
        <dbReference type="PROSITE" id="PS51192"/>
    </source>
</evidence>
<dbReference type="Pfam" id="PF16124">
    <property type="entry name" value="RecQ_Zn_bind"/>
    <property type="match status" value="1"/>
</dbReference>
<dbReference type="InterPro" id="IPR036388">
    <property type="entry name" value="WH-like_DNA-bd_sf"/>
</dbReference>
<feature type="region of interest" description="Disordered" evidence="12">
    <location>
        <begin position="1562"/>
        <end position="1661"/>
    </location>
</feature>
<gene>
    <name evidence="15" type="ORF">CRHIZ90672A_00002685</name>
</gene>
<dbReference type="Gene3D" id="3.40.50.300">
    <property type="entry name" value="P-loop containing nucleotide triphosphate hydrolases"/>
    <property type="match status" value="2"/>
</dbReference>
<feature type="domain" description="Helicase ATP-binding" evidence="13">
    <location>
        <begin position="787"/>
        <end position="968"/>
    </location>
</feature>
<feature type="compositionally biased region" description="Gly residues" evidence="12">
    <location>
        <begin position="644"/>
        <end position="656"/>
    </location>
</feature>
<feature type="compositionally biased region" description="Pro residues" evidence="12">
    <location>
        <begin position="1384"/>
        <end position="1394"/>
    </location>
</feature>
<keyword evidence="5" id="KW-0347">Helicase</keyword>
<feature type="compositionally biased region" description="Acidic residues" evidence="12">
    <location>
        <begin position="1523"/>
        <end position="1542"/>
    </location>
</feature>
<evidence type="ECO:0000256" key="12">
    <source>
        <dbReference type="SAM" id="MobiDB-lite"/>
    </source>
</evidence>
<dbReference type="Pfam" id="PF00270">
    <property type="entry name" value="DEAD"/>
    <property type="match status" value="1"/>
</dbReference>
<dbReference type="InterPro" id="IPR002464">
    <property type="entry name" value="DNA/RNA_helicase_DEAH_CS"/>
</dbReference>
<dbReference type="InterPro" id="IPR018982">
    <property type="entry name" value="RQC_domain"/>
</dbReference>
<feature type="compositionally biased region" description="Basic residues" evidence="12">
    <location>
        <begin position="1600"/>
        <end position="1616"/>
    </location>
</feature>
<dbReference type="GO" id="GO:0009378">
    <property type="term" value="F:four-way junction helicase activity"/>
    <property type="evidence" value="ECO:0007669"/>
    <property type="project" value="TreeGrafter"/>
</dbReference>
<dbReference type="GO" id="GO:0000724">
    <property type="term" value="P:double-strand break repair via homologous recombination"/>
    <property type="evidence" value="ECO:0007669"/>
    <property type="project" value="TreeGrafter"/>
</dbReference>
<proteinExistence type="inferred from homology"/>
<feature type="region of interest" description="Disordered" evidence="12">
    <location>
        <begin position="24"/>
        <end position="79"/>
    </location>
</feature>
<comment type="caution">
    <text evidence="15">The sequence shown here is derived from an EMBL/GenBank/DDBJ whole genome shotgun (WGS) entry which is preliminary data.</text>
</comment>
<comment type="catalytic activity">
    <reaction evidence="10">
        <text>Couples ATP hydrolysis with the unwinding of duplex DNA by translocating in the 3'-5' direction.</text>
        <dbReference type="EC" id="5.6.2.4"/>
    </reaction>
</comment>
<reference evidence="15" key="1">
    <citation type="submission" date="2021-10" db="EMBL/GenBank/DDBJ databases">
        <authorList>
            <person name="Piombo E."/>
        </authorList>
    </citation>
    <scope>NUCLEOTIDE SEQUENCE</scope>
</reference>
<dbReference type="Gene3D" id="1.10.10.10">
    <property type="entry name" value="Winged helix-like DNA-binding domain superfamily/Winged helix DNA-binding domain"/>
    <property type="match status" value="1"/>
</dbReference>
<evidence type="ECO:0000256" key="7">
    <source>
        <dbReference type="ARBA" id="ARBA00023125"/>
    </source>
</evidence>
<feature type="compositionally biased region" description="Basic and acidic residues" evidence="12">
    <location>
        <begin position="201"/>
        <end position="223"/>
    </location>
</feature>
<dbReference type="PANTHER" id="PTHR13710">
    <property type="entry name" value="DNA HELICASE RECQ FAMILY MEMBER"/>
    <property type="match status" value="1"/>
</dbReference>
<dbReference type="GO" id="GO:0005694">
    <property type="term" value="C:chromosome"/>
    <property type="evidence" value="ECO:0007669"/>
    <property type="project" value="TreeGrafter"/>
</dbReference>
<feature type="region of interest" description="Disordered" evidence="12">
    <location>
        <begin position="608"/>
        <end position="685"/>
    </location>
</feature>
<feature type="compositionally biased region" description="Polar residues" evidence="12">
    <location>
        <begin position="50"/>
        <end position="71"/>
    </location>
</feature>
<dbReference type="GO" id="GO:0005634">
    <property type="term" value="C:nucleus"/>
    <property type="evidence" value="ECO:0007669"/>
    <property type="project" value="UniProtKB-SubCell"/>
</dbReference>
<dbReference type="Pfam" id="PF09382">
    <property type="entry name" value="RQC"/>
    <property type="match status" value="1"/>
</dbReference>
<evidence type="ECO:0000256" key="3">
    <source>
        <dbReference type="ARBA" id="ARBA00022741"/>
    </source>
</evidence>
<dbReference type="InterPro" id="IPR036390">
    <property type="entry name" value="WH_DNA-bd_sf"/>
</dbReference>
<feature type="region of interest" description="Disordered" evidence="12">
    <location>
        <begin position="723"/>
        <end position="745"/>
    </location>
</feature>
<name>A0A9N9VML7_9HYPO</name>
<evidence type="ECO:0000256" key="6">
    <source>
        <dbReference type="ARBA" id="ARBA00022840"/>
    </source>
</evidence>
<evidence type="ECO:0000256" key="11">
    <source>
        <dbReference type="ARBA" id="ARBA00034808"/>
    </source>
</evidence>
<evidence type="ECO:0000256" key="9">
    <source>
        <dbReference type="ARBA" id="ARBA00023242"/>
    </source>
</evidence>
<dbReference type="EC" id="5.6.2.4" evidence="11"/>
<feature type="compositionally biased region" description="Low complexity" evidence="12">
    <location>
        <begin position="28"/>
        <end position="49"/>
    </location>
</feature>
<dbReference type="CDD" id="cd17920">
    <property type="entry name" value="DEXHc_RecQ"/>
    <property type="match status" value="1"/>
</dbReference>
<dbReference type="GO" id="GO:0005524">
    <property type="term" value="F:ATP binding"/>
    <property type="evidence" value="ECO:0007669"/>
    <property type="project" value="UniProtKB-KW"/>
</dbReference>
<dbReference type="InterPro" id="IPR011545">
    <property type="entry name" value="DEAD/DEAH_box_helicase_dom"/>
</dbReference>